<keyword evidence="3" id="KW-0479">Metal-binding</keyword>
<dbReference type="Proteomes" id="UP000664859">
    <property type="component" value="Unassembled WGS sequence"/>
</dbReference>
<dbReference type="SMART" id="SM00944">
    <property type="entry name" value="Pro-kuma_activ"/>
    <property type="match status" value="1"/>
</dbReference>
<dbReference type="Pfam" id="PF09286">
    <property type="entry name" value="Pro-kuma_activ"/>
    <property type="match status" value="1"/>
</dbReference>
<evidence type="ECO:0000313" key="13">
    <source>
        <dbReference type="Proteomes" id="UP000664859"/>
    </source>
</evidence>
<comment type="caution">
    <text evidence="10">Lacks conserved residue(s) required for the propagation of feature annotation.</text>
</comment>
<evidence type="ECO:0000256" key="1">
    <source>
        <dbReference type="ARBA" id="ARBA00001913"/>
    </source>
</evidence>
<protein>
    <recommendedName>
        <fullName evidence="9">subtilisin</fullName>
        <ecNumber evidence="9">3.4.21.62</ecNumber>
    </recommendedName>
</protein>
<dbReference type="SUPFAM" id="SSF54897">
    <property type="entry name" value="Protease propeptides/inhibitors"/>
    <property type="match status" value="1"/>
</dbReference>
<evidence type="ECO:0000256" key="9">
    <source>
        <dbReference type="ARBA" id="ARBA00023619"/>
    </source>
</evidence>
<evidence type="ECO:0000256" key="10">
    <source>
        <dbReference type="PROSITE-ProRule" id="PRU01032"/>
    </source>
</evidence>
<keyword evidence="13" id="KW-1185">Reference proteome</keyword>
<evidence type="ECO:0000313" key="12">
    <source>
        <dbReference type="EMBL" id="KAG5188038.1"/>
    </source>
</evidence>
<feature type="active site" description="Charge relay system" evidence="10">
    <location>
        <position position="270"/>
    </location>
</feature>
<keyword evidence="5 10" id="KW-0720">Serine protease</keyword>
<dbReference type="InterPro" id="IPR015366">
    <property type="entry name" value="S53_propep"/>
</dbReference>
<dbReference type="EMBL" id="JAFCMP010000079">
    <property type="protein sequence ID" value="KAG5188038.1"/>
    <property type="molecule type" value="Genomic_DNA"/>
</dbReference>
<evidence type="ECO:0000256" key="4">
    <source>
        <dbReference type="ARBA" id="ARBA00022801"/>
    </source>
</evidence>
<evidence type="ECO:0000256" key="5">
    <source>
        <dbReference type="ARBA" id="ARBA00022825"/>
    </source>
</evidence>
<dbReference type="SUPFAM" id="SSF52743">
    <property type="entry name" value="Subtilisin-like"/>
    <property type="match status" value="1"/>
</dbReference>
<dbReference type="GO" id="GO:0006508">
    <property type="term" value="P:proteolysis"/>
    <property type="evidence" value="ECO:0007669"/>
    <property type="project" value="UniProtKB-KW"/>
</dbReference>
<keyword evidence="4 10" id="KW-0378">Hydrolase</keyword>
<dbReference type="InterPro" id="IPR050819">
    <property type="entry name" value="Tripeptidyl-peptidase_I"/>
</dbReference>
<comment type="catalytic activity">
    <reaction evidence="8">
        <text>Hydrolysis of proteins with broad specificity for peptide bonds, and a preference for a large uncharged residue in P1. Hydrolyzes peptide amides.</text>
        <dbReference type="EC" id="3.4.21.62"/>
    </reaction>
</comment>
<dbReference type="Gene3D" id="3.40.50.200">
    <property type="entry name" value="Peptidase S8/S53 domain"/>
    <property type="match status" value="2"/>
</dbReference>
<dbReference type="PANTHER" id="PTHR14218">
    <property type="entry name" value="PROTEASE S8 TRIPEPTIDYL PEPTIDASE I CLN2"/>
    <property type="match status" value="1"/>
</dbReference>
<feature type="active site" description="Charge relay system" evidence="10">
    <location>
        <position position="654"/>
    </location>
</feature>
<evidence type="ECO:0000256" key="2">
    <source>
        <dbReference type="ARBA" id="ARBA00022670"/>
    </source>
</evidence>
<comment type="caution">
    <text evidence="12">The sequence shown here is derived from an EMBL/GenBank/DDBJ whole genome shotgun (WGS) entry which is preliminary data.</text>
</comment>
<keyword evidence="7" id="KW-0865">Zymogen</keyword>
<dbReference type="InterPro" id="IPR036852">
    <property type="entry name" value="Peptidase_S8/S53_dom_sf"/>
</dbReference>
<sequence length="767" mass="80117">MASREALPIPPNWSQVPGVVDPNFVLLFKLHFKQCNLTALEKLATQVSDPADPNYGQYVASADVCKLTRCAEQDQWMAAVQAWVSSADGAQVEEHCDYASVSLQAGVAEKLLPGVRLVNFQHGKGLPVPRAAGKVTLPAPLRGAVVLVTGLTELWKPSKHGVGKRMKVDADGPPFTQGIVTPRTLRTLYNAPAQPASANTAARQVRAAASSLAQGIVAFDDYYMASDLCAANTLLGSDATWLTPPQLSYAGAPLNPHVDLTQITQESNLDTQYMTGMGVGVPTTFASHAAQEWVLDWAVQATQEYAPDKGGPSVWSISYGWPELIQCIDVNDGLCASPVTGYEPSMYLRRTDTELQKLAAMGVTVLAASGDDGAAGFGATCPIDPLSPVDLSGGSSQKQAVSCPFANPADCKCASFLLELDLGTGHTEQCVLPLGLLASGLPGSSQCNAVGANKDCNDLLSSLQNAKPDATGLPVLGSPGAQPTCHIAIDPVREALYSECTCDQIPVVSQGKCSFRGYVVGDVTAKTAFGKPTPASPFAPNFPASSPWVTAVGATQIALDAQQSCGQAALYTSPGAETASSLLAGGFDSGGGFSGFFGRPAYQADAVNKYLDSGAAPPDHMFNRWNRAFPDLSFSGVNYIIVDQGQVTTVAGTSAAAPALAGVLSLLNDQLQQAGKPRLGHLNPLLYKMAAEQPATFNSIAPRTYPANTIPQMGPITVGSNACSRFSCCQISFGGTTDGWDAVTGHGTPNFAEWGNFMGIDVPPLAP</sequence>
<dbReference type="OrthoDB" id="409122at2759"/>
<dbReference type="GO" id="GO:0008240">
    <property type="term" value="F:tripeptidyl-peptidase activity"/>
    <property type="evidence" value="ECO:0007669"/>
    <property type="project" value="TreeGrafter"/>
</dbReference>
<evidence type="ECO:0000259" key="11">
    <source>
        <dbReference type="PROSITE" id="PS51695"/>
    </source>
</evidence>
<feature type="active site" description="Charge relay system" evidence="10">
    <location>
        <position position="266"/>
    </location>
</feature>
<dbReference type="PANTHER" id="PTHR14218:SF40">
    <property type="entry name" value="PEPTIDASE S8 AND S53 DOMAIN-CONTAINING PROTEIN"/>
    <property type="match status" value="1"/>
</dbReference>
<accession>A0A835Z7S3</accession>
<dbReference type="CDD" id="cd04056">
    <property type="entry name" value="Peptidases_S53"/>
    <property type="match status" value="1"/>
</dbReference>
<gene>
    <name evidence="12" type="ORF">JKP88DRAFT_306197</name>
</gene>
<organism evidence="12 13">
    <name type="scientific">Tribonema minus</name>
    <dbReference type="NCBI Taxonomy" id="303371"/>
    <lineage>
        <taxon>Eukaryota</taxon>
        <taxon>Sar</taxon>
        <taxon>Stramenopiles</taxon>
        <taxon>Ochrophyta</taxon>
        <taxon>PX clade</taxon>
        <taxon>Xanthophyceae</taxon>
        <taxon>Tribonematales</taxon>
        <taxon>Tribonemataceae</taxon>
        <taxon>Tribonema</taxon>
    </lineage>
</organism>
<keyword evidence="6" id="KW-0106">Calcium</keyword>
<evidence type="ECO:0000256" key="7">
    <source>
        <dbReference type="ARBA" id="ARBA00023145"/>
    </source>
</evidence>
<dbReference type="AlphaFoldDB" id="A0A835Z7S3"/>
<proteinExistence type="predicted"/>
<dbReference type="EC" id="3.4.21.62" evidence="9"/>
<comment type="cofactor">
    <cofactor evidence="1">
        <name>Ca(2+)</name>
        <dbReference type="ChEBI" id="CHEBI:29108"/>
    </cofactor>
</comment>
<dbReference type="PROSITE" id="PS51695">
    <property type="entry name" value="SEDOLISIN"/>
    <property type="match status" value="1"/>
</dbReference>
<evidence type="ECO:0000256" key="6">
    <source>
        <dbReference type="ARBA" id="ARBA00022837"/>
    </source>
</evidence>
<dbReference type="GO" id="GO:0046872">
    <property type="term" value="F:metal ion binding"/>
    <property type="evidence" value="ECO:0007669"/>
    <property type="project" value="UniProtKB-KW"/>
</dbReference>
<feature type="domain" description="Peptidase S53" evidence="11">
    <location>
        <begin position="179"/>
        <end position="761"/>
    </location>
</feature>
<evidence type="ECO:0000256" key="8">
    <source>
        <dbReference type="ARBA" id="ARBA00023529"/>
    </source>
</evidence>
<dbReference type="InterPro" id="IPR030400">
    <property type="entry name" value="Sedolisin_dom"/>
</dbReference>
<keyword evidence="2 10" id="KW-0645">Protease</keyword>
<evidence type="ECO:0000256" key="3">
    <source>
        <dbReference type="ARBA" id="ARBA00022723"/>
    </source>
</evidence>
<dbReference type="GO" id="GO:0004252">
    <property type="term" value="F:serine-type endopeptidase activity"/>
    <property type="evidence" value="ECO:0007669"/>
    <property type="project" value="UniProtKB-UniRule"/>
</dbReference>
<reference evidence="12" key="1">
    <citation type="submission" date="2021-02" db="EMBL/GenBank/DDBJ databases">
        <title>First Annotated Genome of the Yellow-green Alga Tribonema minus.</title>
        <authorList>
            <person name="Mahan K.M."/>
        </authorList>
    </citation>
    <scope>NUCLEOTIDE SEQUENCE</scope>
    <source>
        <strain evidence="12">UTEX B ZZ1240</strain>
    </source>
</reference>
<name>A0A835Z7S3_9STRA</name>
<dbReference type="CDD" id="cd11377">
    <property type="entry name" value="Pro-peptidase_S53"/>
    <property type="match status" value="1"/>
</dbReference>